<keyword evidence="3 5" id="KW-0378">Hydrolase</keyword>
<dbReference type="SUPFAM" id="SSF52096">
    <property type="entry name" value="ClpP/crotonase"/>
    <property type="match status" value="1"/>
</dbReference>
<dbReference type="GO" id="GO:0008236">
    <property type="term" value="F:serine-type peptidase activity"/>
    <property type="evidence" value="ECO:0007669"/>
    <property type="project" value="UniProtKB-KW"/>
</dbReference>
<evidence type="ECO:0000256" key="3">
    <source>
        <dbReference type="ARBA" id="ARBA00022801"/>
    </source>
</evidence>
<dbReference type="InterPro" id="IPR029045">
    <property type="entry name" value="ClpP/crotonase-like_dom_sf"/>
</dbReference>
<keyword evidence="4 5" id="KW-0720">Serine protease</keyword>
<dbReference type="SMART" id="SM00245">
    <property type="entry name" value="TSPc"/>
    <property type="match status" value="1"/>
</dbReference>
<dbReference type="EMBL" id="AP021881">
    <property type="protein sequence ID" value="BBP01740.1"/>
    <property type="molecule type" value="Genomic_DNA"/>
</dbReference>
<dbReference type="InterPro" id="IPR001478">
    <property type="entry name" value="PDZ"/>
</dbReference>
<evidence type="ECO:0000256" key="5">
    <source>
        <dbReference type="RuleBase" id="RU004404"/>
    </source>
</evidence>
<dbReference type="PROSITE" id="PS50106">
    <property type="entry name" value="PDZ"/>
    <property type="match status" value="1"/>
</dbReference>
<comment type="similarity">
    <text evidence="1 5">Belongs to the peptidase S41A family.</text>
</comment>
<dbReference type="AlphaFoldDB" id="A0A809SIE4"/>
<dbReference type="GO" id="GO:0004175">
    <property type="term" value="F:endopeptidase activity"/>
    <property type="evidence" value="ECO:0007669"/>
    <property type="project" value="TreeGrafter"/>
</dbReference>
<evidence type="ECO:0000256" key="1">
    <source>
        <dbReference type="ARBA" id="ARBA00009179"/>
    </source>
</evidence>
<dbReference type="InterPro" id="IPR036034">
    <property type="entry name" value="PDZ_sf"/>
</dbReference>
<dbReference type="GO" id="GO:0030288">
    <property type="term" value="C:outer membrane-bounded periplasmic space"/>
    <property type="evidence" value="ECO:0007669"/>
    <property type="project" value="TreeGrafter"/>
</dbReference>
<dbReference type="SMART" id="SM00228">
    <property type="entry name" value="PDZ"/>
    <property type="match status" value="1"/>
</dbReference>
<dbReference type="FunFam" id="3.90.226.10:FF:000029">
    <property type="entry name" value="Peptidase, S41 family"/>
    <property type="match status" value="1"/>
</dbReference>
<dbReference type="InterPro" id="IPR055210">
    <property type="entry name" value="CtpA/B_N"/>
</dbReference>
<evidence type="ECO:0000256" key="4">
    <source>
        <dbReference type="ARBA" id="ARBA00022825"/>
    </source>
</evidence>
<feature type="domain" description="PDZ" evidence="6">
    <location>
        <begin position="89"/>
        <end position="157"/>
    </location>
</feature>
<dbReference type="Gene3D" id="3.90.226.10">
    <property type="entry name" value="2-enoyl-CoA Hydratase, Chain A, domain 1"/>
    <property type="match status" value="1"/>
</dbReference>
<accession>A0A809SIE4</accession>
<name>A0A809SIE4_9PROT</name>
<sequence>MRNKLQKIGLVSTGIFIGVAVSLNFSAIADREATQPLPLDELRAFTEVYGKIKSDYVEPVEDKKLISQAINGMLSGLDPHSAYMDADEFKDLQVGTQGEFGGLGIEVGMEDGFVKVVSPIEDTPAQKAGLKSGDLIIKLDDVPVKGMSINDAVKRMRGKPNTPITLTVVRKGMNKPFNVTLIRAIIKVKSVKFKLVEPNFGYVRITQFQEHTGENLVDAINALLKENKAPLKGLVLDLRNDPGGLLNSAVGVSAAFLKPNSLVVYTDGRAEDSKMHLTASPDFYLRGNQDDYLKALPDWVKSVPMVVLVNSGSASASEIVAGALQDQKRAVIMGTQSFGKGSVQTILPLGNGTGIKLTTARYFTPSGRSIQAKGITPDIVVEEGTVVGNSEEDGFGVREVDLENHLTNPNSTVTTTTTIVTPPTVITPENTGDKMNKTNKGRRLLPGEIVSKDDFQLNQALSLLKGINILKTVDAPAKPVETSLAK</sequence>
<dbReference type="GO" id="GO:0007165">
    <property type="term" value="P:signal transduction"/>
    <property type="evidence" value="ECO:0007669"/>
    <property type="project" value="TreeGrafter"/>
</dbReference>
<evidence type="ECO:0000256" key="2">
    <source>
        <dbReference type="ARBA" id="ARBA00022670"/>
    </source>
</evidence>
<dbReference type="CDD" id="cd07560">
    <property type="entry name" value="Peptidase_S41_CPP"/>
    <property type="match status" value="1"/>
</dbReference>
<dbReference type="InterPro" id="IPR004447">
    <property type="entry name" value="Peptidase_S41A"/>
</dbReference>
<evidence type="ECO:0000313" key="7">
    <source>
        <dbReference type="EMBL" id="BBP01740.1"/>
    </source>
</evidence>
<dbReference type="Gene3D" id="3.30.750.44">
    <property type="match status" value="1"/>
</dbReference>
<dbReference type="NCBIfam" id="TIGR00225">
    <property type="entry name" value="prc"/>
    <property type="match status" value="1"/>
</dbReference>
<keyword evidence="2 5" id="KW-0645">Protease</keyword>
<evidence type="ECO:0000259" key="6">
    <source>
        <dbReference type="PROSITE" id="PS50106"/>
    </source>
</evidence>
<dbReference type="PANTHER" id="PTHR32060:SF30">
    <property type="entry name" value="CARBOXY-TERMINAL PROCESSING PROTEASE CTPA"/>
    <property type="match status" value="1"/>
</dbReference>
<dbReference type="CDD" id="cd06782">
    <property type="entry name" value="cpPDZ_CPP-like"/>
    <property type="match status" value="1"/>
</dbReference>
<gene>
    <name evidence="7" type="primary">ctpA</name>
    <name evidence="7" type="ORF">SFSGTM_24480</name>
</gene>
<dbReference type="Pfam" id="PF13180">
    <property type="entry name" value="PDZ_2"/>
    <property type="match status" value="1"/>
</dbReference>
<dbReference type="Pfam" id="PF22694">
    <property type="entry name" value="CtpB_N-like"/>
    <property type="match status" value="1"/>
</dbReference>
<dbReference type="Proteomes" id="UP000463939">
    <property type="component" value="Chromosome"/>
</dbReference>
<organism evidence="7 8">
    <name type="scientific">Sulfuriferula nivalis</name>
    <dbReference type="NCBI Taxonomy" id="2675298"/>
    <lineage>
        <taxon>Bacteria</taxon>
        <taxon>Pseudomonadati</taxon>
        <taxon>Pseudomonadota</taxon>
        <taxon>Betaproteobacteria</taxon>
        <taxon>Nitrosomonadales</taxon>
        <taxon>Sulfuricellaceae</taxon>
        <taxon>Sulfuriferula</taxon>
    </lineage>
</organism>
<dbReference type="InterPro" id="IPR005151">
    <property type="entry name" value="Tail-specific_protease"/>
</dbReference>
<dbReference type="KEGG" id="sniv:SFSGTM_24480"/>
<keyword evidence="8" id="KW-1185">Reference proteome</keyword>
<dbReference type="GO" id="GO:0006508">
    <property type="term" value="P:proteolysis"/>
    <property type="evidence" value="ECO:0007669"/>
    <property type="project" value="UniProtKB-KW"/>
</dbReference>
<dbReference type="Pfam" id="PF03572">
    <property type="entry name" value="Peptidase_S41"/>
    <property type="match status" value="1"/>
</dbReference>
<protein>
    <submittedName>
        <fullName evidence="7">Peptidase S41</fullName>
    </submittedName>
</protein>
<reference evidence="8" key="1">
    <citation type="submission" date="2019-11" db="EMBL/GenBank/DDBJ databases">
        <title>Isolation and characterization of a novel species in the genus Sulfuriferula.</title>
        <authorList>
            <person name="Mochizuki J."/>
            <person name="Kojima H."/>
            <person name="Fukui M."/>
        </authorList>
    </citation>
    <scope>NUCLEOTIDE SEQUENCE [LARGE SCALE GENOMIC DNA]</scope>
    <source>
        <strain evidence="8">SGTM</strain>
    </source>
</reference>
<dbReference type="PANTHER" id="PTHR32060">
    <property type="entry name" value="TAIL-SPECIFIC PROTEASE"/>
    <property type="match status" value="1"/>
</dbReference>
<evidence type="ECO:0000313" key="8">
    <source>
        <dbReference type="Proteomes" id="UP000463939"/>
    </source>
</evidence>
<dbReference type="SUPFAM" id="SSF50156">
    <property type="entry name" value="PDZ domain-like"/>
    <property type="match status" value="1"/>
</dbReference>
<proteinExistence type="inferred from homology"/>
<dbReference type="RefSeq" id="WP_162085469.1">
    <property type="nucleotide sequence ID" value="NZ_AP021881.1"/>
</dbReference>
<dbReference type="FunFam" id="2.30.42.10:FF:000063">
    <property type="entry name" value="Peptidase, S41 family"/>
    <property type="match status" value="1"/>
</dbReference>
<dbReference type="Gene3D" id="2.30.42.10">
    <property type="match status" value="1"/>
</dbReference>